<sequence length="106" mass="11117">MQQGEARRSLGGHVVHHRVAAGIGFQRPLPVARRPLQPGEGLLARHAGQAAAGGNHGIGVPAARPAAGGTAVPAPGDGYGQCCDRCCVRRYCWQQPAHRRYLHGKG</sequence>
<protein>
    <submittedName>
        <fullName evidence="1">Uncharacterized protein</fullName>
    </submittedName>
</protein>
<dbReference type="EMBL" id="JAANIT010010233">
    <property type="protein sequence ID" value="KAG1524486.1"/>
    <property type="molecule type" value="Genomic_DNA"/>
</dbReference>
<organism evidence="1 2">
    <name type="scientific">Rhizopus oryzae</name>
    <name type="common">Mucormycosis agent</name>
    <name type="synonym">Rhizopus arrhizus var. delemar</name>
    <dbReference type="NCBI Taxonomy" id="64495"/>
    <lineage>
        <taxon>Eukaryota</taxon>
        <taxon>Fungi</taxon>
        <taxon>Fungi incertae sedis</taxon>
        <taxon>Mucoromycota</taxon>
        <taxon>Mucoromycotina</taxon>
        <taxon>Mucoromycetes</taxon>
        <taxon>Mucorales</taxon>
        <taxon>Mucorineae</taxon>
        <taxon>Rhizopodaceae</taxon>
        <taxon>Rhizopus</taxon>
    </lineage>
</organism>
<accession>A0A9P6XMY7</accession>
<comment type="caution">
    <text evidence="1">The sequence shown here is derived from an EMBL/GenBank/DDBJ whole genome shotgun (WGS) entry which is preliminary data.</text>
</comment>
<name>A0A9P6XMY7_RHIOR</name>
<dbReference type="Proteomes" id="UP000717996">
    <property type="component" value="Unassembled WGS sequence"/>
</dbReference>
<evidence type="ECO:0000313" key="2">
    <source>
        <dbReference type="Proteomes" id="UP000717996"/>
    </source>
</evidence>
<evidence type="ECO:0000313" key="1">
    <source>
        <dbReference type="EMBL" id="KAG1524486.1"/>
    </source>
</evidence>
<gene>
    <name evidence="1" type="ORF">G6F51_014422</name>
</gene>
<proteinExistence type="predicted"/>
<dbReference type="AlphaFoldDB" id="A0A9P6XMY7"/>
<reference evidence="1" key="1">
    <citation type="journal article" date="2020" name="Microb. Genom.">
        <title>Genetic diversity of clinical and environmental Mucorales isolates obtained from an investigation of mucormycosis cases among solid organ transplant recipients.</title>
        <authorList>
            <person name="Nguyen M.H."/>
            <person name="Kaul D."/>
            <person name="Muto C."/>
            <person name="Cheng S.J."/>
            <person name="Richter R.A."/>
            <person name="Bruno V.M."/>
            <person name="Liu G."/>
            <person name="Beyhan S."/>
            <person name="Sundermann A.J."/>
            <person name="Mounaud S."/>
            <person name="Pasculle A.W."/>
            <person name="Nierman W.C."/>
            <person name="Driscoll E."/>
            <person name="Cumbie R."/>
            <person name="Clancy C.J."/>
            <person name="Dupont C.L."/>
        </authorList>
    </citation>
    <scope>NUCLEOTIDE SEQUENCE</scope>
    <source>
        <strain evidence="1">GL16</strain>
    </source>
</reference>